<organism evidence="5 6">
    <name type="scientific">Schizosaccharomyces osmophilus</name>
    <dbReference type="NCBI Taxonomy" id="2545709"/>
    <lineage>
        <taxon>Eukaryota</taxon>
        <taxon>Fungi</taxon>
        <taxon>Dikarya</taxon>
        <taxon>Ascomycota</taxon>
        <taxon>Taphrinomycotina</taxon>
        <taxon>Schizosaccharomycetes</taxon>
        <taxon>Schizosaccharomycetales</taxon>
        <taxon>Schizosaccharomycetaceae</taxon>
        <taxon>Schizosaccharomyces</taxon>
    </lineage>
</organism>
<evidence type="ECO:0000256" key="1">
    <source>
        <dbReference type="ARBA" id="ARBA00004123"/>
    </source>
</evidence>
<evidence type="ECO:0000313" key="6">
    <source>
        <dbReference type="Proteomes" id="UP001212411"/>
    </source>
</evidence>
<dbReference type="Proteomes" id="UP001212411">
    <property type="component" value="Chromosome 1"/>
</dbReference>
<evidence type="ECO:0000256" key="3">
    <source>
        <dbReference type="ARBA" id="ARBA00023242"/>
    </source>
</evidence>
<dbReference type="PANTHER" id="PTHR15367">
    <property type="entry name" value="DNA-DIRECTED RNA POLYMERASE III"/>
    <property type="match status" value="1"/>
</dbReference>
<reference evidence="5 6" key="1">
    <citation type="journal article" date="2023" name="G3 (Bethesda)">
        <title>A high-quality reference genome for the fission yeast Schizosaccharomyces osmophilus.</title>
        <authorList>
            <person name="Jia G.S."/>
            <person name="Zhang W.C."/>
            <person name="Liang Y."/>
            <person name="Liu X.H."/>
            <person name="Rhind N."/>
            <person name="Pidoux A."/>
            <person name="Brysch-Herzberg M."/>
            <person name="Du L.L."/>
        </authorList>
    </citation>
    <scope>NUCLEOTIDE SEQUENCE [LARGE SCALE GENOMIC DNA]</scope>
    <source>
        <strain evidence="5 6">CBS 15793</strain>
    </source>
</reference>
<dbReference type="PANTHER" id="PTHR15367:SF2">
    <property type="entry name" value="DNA-DIRECTED RNA POLYMERASE III SUBUNIT"/>
    <property type="match status" value="1"/>
</dbReference>
<proteinExistence type="inferred from homology"/>
<keyword evidence="3" id="KW-0539">Nucleus</keyword>
<sequence length="208" mass="24077">MRRGGRGNVNLGGMTWQEVLEFNARTGPTKLYPDRDLPIQRSIRPHELLEIRFFNEIRNSFIQESAFYVRKEKANAVPINDDGLVRYSDRNKPKRKNENLRLSDLDLDPKFFPEELRKTLGAEGGIKKRARRKLDMKTFIDFTINTEDLKDDAPETANPTNEEVPEEVEDEDEDFGDDDDNDYGENYFDNGEGDDFEDYEGEDGGVLD</sequence>
<evidence type="ECO:0000256" key="2">
    <source>
        <dbReference type="ARBA" id="ARBA00008352"/>
    </source>
</evidence>
<dbReference type="InterPro" id="IPR024661">
    <property type="entry name" value="RNA_pol_III_Rpc31"/>
</dbReference>
<evidence type="ECO:0000256" key="4">
    <source>
        <dbReference type="SAM" id="MobiDB-lite"/>
    </source>
</evidence>
<name>A0AAE9W7C0_9SCHI</name>
<feature type="compositionally biased region" description="Acidic residues" evidence="4">
    <location>
        <begin position="163"/>
        <end position="183"/>
    </location>
</feature>
<dbReference type="KEGG" id="som:SOMG_02309"/>
<evidence type="ECO:0000313" key="5">
    <source>
        <dbReference type="EMBL" id="WBW71174.1"/>
    </source>
</evidence>
<dbReference type="GO" id="GO:0005666">
    <property type="term" value="C:RNA polymerase III complex"/>
    <property type="evidence" value="ECO:0007669"/>
    <property type="project" value="TreeGrafter"/>
</dbReference>
<comment type="similarity">
    <text evidence="2">Belongs to the eukaryotic RPC7 RNA polymerase subunit family.</text>
</comment>
<keyword evidence="6" id="KW-1185">Reference proteome</keyword>
<feature type="compositionally biased region" description="Acidic residues" evidence="4">
    <location>
        <begin position="191"/>
        <end position="208"/>
    </location>
</feature>
<feature type="region of interest" description="Disordered" evidence="4">
    <location>
        <begin position="150"/>
        <end position="208"/>
    </location>
</feature>
<keyword evidence="5" id="KW-0240">DNA-directed RNA polymerase</keyword>
<dbReference type="GeneID" id="80875790"/>
<dbReference type="GO" id="GO:0006383">
    <property type="term" value="P:transcription by RNA polymerase III"/>
    <property type="evidence" value="ECO:0007669"/>
    <property type="project" value="InterPro"/>
</dbReference>
<comment type="subcellular location">
    <subcellularLocation>
        <location evidence="1">Nucleus</location>
    </subcellularLocation>
</comment>
<gene>
    <name evidence="5" type="primary">rpc31</name>
    <name evidence="5" type="ORF">SOMG_02309</name>
</gene>
<dbReference type="EMBL" id="CP115611">
    <property type="protein sequence ID" value="WBW71174.1"/>
    <property type="molecule type" value="Genomic_DNA"/>
</dbReference>
<protein>
    <submittedName>
        <fullName evidence="5">DNA-directed RNA polymerase III complex subunit Rpc31</fullName>
    </submittedName>
</protein>
<dbReference type="Pfam" id="PF11705">
    <property type="entry name" value="RNA_pol_3_Rpc31"/>
    <property type="match status" value="1"/>
</dbReference>
<accession>A0AAE9W7C0</accession>
<keyword evidence="5" id="KW-0804">Transcription</keyword>
<dbReference type="AlphaFoldDB" id="A0AAE9W7C0"/>
<dbReference type="RefSeq" id="XP_056035417.1">
    <property type="nucleotide sequence ID" value="XM_056181101.1"/>
</dbReference>